<gene>
    <name evidence="2" type="ORF">BDP81DRAFT_440373</name>
</gene>
<dbReference type="RefSeq" id="XP_060438853.1">
    <property type="nucleotide sequence ID" value="XM_060591500.1"/>
</dbReference>
<keyword evidence="3" id="KW-1185">Reference proteome</keyword>
<feature type="region of interest" description="Disordered" evidence="1">
    <location>
        <begin position="384"/>
        <end position="583"/>
    </location>
</feature>
<reference evidence="2" key="1">
    <citation type="submission" date="2021-06" db="EMBL/GenBank/DDBJ databases">
        <title>Comparative genomics, transcriptomics and evolutionary studies reveal genomic signatures of adaptation to plant cell wall in hemibiotrophic fungi.</title>
        <authorList>
            <consortium name="DOE Joint Genome Institute"/>
            <person name="Baroncelli R."/>
            <person name="Diaz J.F."/>
            <person name="Benocci T."/>
            <person name="Peng M."/>
            <person name="Battaglia E."/>
            <person name="Haridas S."/>
            <person name="Andreopoulos W."/>
            <person name="Labutti K."/>
            <person name="Pangilinan J."/>
            <person name="Floch G.L."/>
            <person name="Makela M.R."/>
            <person name="Henrissat B."/>
            <person name="Grigoriev I.V."/>
            <person name="Crouch J.A."/>
            <person name="De Vries R.P."/>
            <person name="Sukno S.A."/>
            <person name="Thon M.R."/>
        </authorList>
    </citation>
    <scope>NUCLEOTIDE SEQUENCE</scope>
    <source>
        <strain evidence="2">CBS 102054</strain>
    </source>
</reference>
<evidence type="ECO:0000313" key="3">
    <source>
        <dbReference type="Proteomes" id="UP001243989"/>
    </source>
</evidence>
<feature type="compositionally biased region" description="Pro residues" evidence="1">
    <location>
        <begin position="169"/>
        <end position="192"/>
    </location>
</feature>
<feature type="compositionally biased region" description="Basic and acidic residues" evidence="1">
    <location>
        <begin position="231"/>
        <end position="240"/>
    </location>
</feature>
<sequence length="583" mass="65679">MTPALLYSTQSDPTQQQSTPEEVDWSESELNEPRTSYRHHQRNTKPLNFEDTESQLGWDGTHPDPDSYSSYQEARFTTGQAVPYRRGYLEDFADPLQQRGHPKRNPPPQYFGPNDPQGFDQQPQIPTMNYHGVPPHPGAYPMYAPPMRPHPPAHYPGGRRNSMGGPRPMGLPPPPIDPYGPYYVPHPGPIHPHPYDATPRSHAFTGPRPQPAFPSRRKDYYTQYPAPQELFEGHHAERSVPKPKKQPKPKQEKTHKRITTDNELEEMKRGLEDLEVRQQQVHNELKAQQKREKKKASEAALQASVVRQVRKTVRKELENGVSAQLRDIDMRSELSRRMLRSDVGSRGFSTPVPSVYDERDTGAIIQAAIMETLKVVHGQSRSDLGGFQAPHRPTHRRAASEVPLSAGGYPPPRDCDTAATTSSNPFIPNQSPFGQPPYQGPDPQQRHAGKPEAYWTGRVRKSRTRRESYIEPQVQGDMNVPLRGGLSPGDSGYASPEPLRAERPCNRSSARKVSFREGNGIARPRCEDLGGGEEDGWPEDEFEAPEHPPRRARTYRTVVPGHPDYIIQVKPPPAPPPPEFGYT</sequence>
<accession>A0AAI9ZEP0</accession>
<organism evidence="2 3">
    <name type="scientific">Colletotrichum phormii</name>
    <dbReference type="NCBI Taxonomy" id="359342"/>
    <lineage>
        <taxon>Eukaryota</taxon>
        <taxon>Fungi</taxon>
        <taxon>Dikarya</taxon>
        <taxon>Ascomycota</taxon>
        <taxon>Pezizomycotina</taxon>
        <taxon>Sordariomycetes</taxon>
        <taxon>Hypocreomycetidae</taxon>
        <taxon>Glomerellales</taxon>
        <taxon>Glomerellaceae</taxon>
        <taxon>Colletotrichum</taxon>
        <taxon>Colletotrichum acutatum species complex</taxon>
    </lineage>
</organism>
<feature type="compositionally biased region" description="Pro residues" evidence="1">
    <location>
        <begin position="570"/>
        <end position="583"/>
    </location>
</feature>
<feature type="region of interest" description="Disordered" evidence="1">
    <location>
        <begin position="151"/>
        <end position="263"/>
    </location>
</feature>
<dbReference type="AlphaFoldDB" id="A0AAI9ZEP0"/>
<dbReference type="EMBL" id="JAHMHQ010000032">
    <property type="protein sequence ID" value="KAK1622858.1"/>
    <property type="molecule type" value="Genomic_DNA"/>
</dbReference>
<feature type="region of interest" description="Disordered" evidence="1">
    <location>
        <begin position="1"/>
        <end position="70"/>
    </location>
</feature>
<feature type="compositionally biased region" description="Low complexity" evidence="1">
    <location>
        <begin position="8"/>
        <end position="20"/>
    </location>
</feature>
<dbReference type="Proteomes" id="UP001243989">
    <property type="component" value="Unassembled WGS sequence"/>
</dbReference>
<proteinExistence type="predicted"/>
<feature type="region of interest" description="Disordered" evidence="1">
    <location>
        <begin position="96"/>
        <end position="133"/>
    </location>
</feature>
<evidence type="ECO:0000256" key="1">
    <source>
        <dbReference type="SAM" id="MobiDB-lite"/>
    </source>
</evidence>
<feature type="compositionally biased region" description="Acidic residues" evidence="1">
    <location>
        <begin position="530"/>
        <end position="543"/>
    </location>
</feature>
<feature type="compositionally biased region" description="Polar residues" evidence="1">
    <location>
        <begin position="418"/>
        <end position="431"/>
    </location>
</feature>
<name>A0AAI9ZEP0_9PEZI</name>
<dbReference type="GeneID" id="85476362"/>
<protein>
    <submittedName>
        <fullName evidence="2">Uncharacterized protein</fullName>
    </submittedName>
</protein>
<feature type="compositionally biased region" description="Basic residues" evidence="1">
    <location>
        <begin position="241"/>
        <end position="257"/>
    </location>
</feature>
<evidence type="ECO:0000313" key="2">
    <source>
        <dbReference type="EMBL" id="KAK1622858.1"/>
    </source>
</evidence>
<comment type="caution">
    <text evidence="2">The sequence shown here is derived from an EMBL/GenBank/DDBJ whole genome shotgun (WGS) entry which is preliminary data.</text>
</comment>
<feature type="compositionally biased region" description="Acidic residues" evidence="1">
    <location>
        <begin position="21"/>
        <end position="30"/>
    </location>
</feature>